<comment type="caution">
    <text evidence="1">The sequence shown here is derived from an EMBL/GenBank/DDBJ whole genome shotgun (WGS) entry which is preliminary data.</text>
</comment>
<sequence length="71" mass="7864">MLGNLGPTYRRFGGELHRPIARVEDTVELWLQLTTQAEAQISIHSISIHVPPAAGPALCHCTNSFALQWLE</sequence>
<dbReference type="Gramene" id="EES07074">
    <property type="protein sequence ID" value="EES07074"/>
    <property type="gene ID" value="SORBI_3004G199100"/>
</dbReference>
<accession>A0A921R4Y5</accession>
<evidence type="ECO:0000313" key="1">
    <source>
        <dbReference type="EMBL" id="KAG0533656.1"/>
    </source>
</evidence>
<evidence type="ECO:0000313" key="2">
    <source>
        <dbReference type="Proteomes" id="UP000807115"/>
    </source>
</evidence>
<proteinExistence type="predicted"/>
<dbReference type="EMBL" id="CM027683">
    <property type="protein sequence ID" value="KAG0533656.1"/>
    <property type="molecule type" value="Genomic_DNA"/>
</dbReference>
<reference evidence="1" key="2">
    <citation type="submission" date="2020-10" db="EMBL/GenBank/DDBJ databases">
        <authorList>
            <person name="Cooper E.A."/>
            <person name="Brenton Z.W."/>
            <person name="Flinn B.S."/>
            <person name="Jenkins J."/>
            <person name="Shu S."/>
            <person name="Flowers D."/>
            <person name="Luo F."/>
            <person name="Wang Y."/>
            <person name="Xia P."/>
            <person name="Barry K."/>
            <person name="Daum C."/>
            <person name="Lipzen A."/>
            <person name="Yoshinaga Y."/>
            <person name="Schmutz J."/>
            <person name="Saski C."/>
            <person name="Vermerris W."/>
            <person name="Kresovich S."/>
        </authorList>
    </citation>
    <scope>NUCLEOTIDE SEQUENCE</scope>
</reference>
<reference evidence="1" key="1">
    <citation type="journal article" date="2019" name="BMC Genomics">
        <title>A new reference genome for Sorghum bicolor reveals high levels of sequence similarity between sweet and grain genotypes: implications for the genetics of sugar metabolism.</title>
        <authorList>
            <person name="Cooper E.A."/>
            <person name="Brenton Z.W."/>
            <person name="Flinn B.S."/>
            <person name="Jenkins J."/>
            <person name="Shu S."/>
            <person name="Flowers D."/>
            <person name="Luo F."/>
            <person name="Wang Y."/>
            <person name="Xia P."/>
            <person name="Barry K."/>
            <person name="Daum C."/>
            <person name="Lipzen A."/>
            <person name="Yoshinaga Y."/>
            <person name="Schmutz J."/>
            <person name="Saski C."/>
            <person name="Vermerris W."/>
            <person name="Kresovich S."/>
        </authorList>
    </citation>
    <scope>NUCLEOTIDE SEQUENCE</scope>
</reference>
<dbReference type="AlphaFoldDB" id="A0A921R4Y5"/>
<dbReference type="Proteomes" id="UP000807115">
    <property type="component" value="Chromosome 4"/>
</dbReference>
<organism evidence="1 2">
    <name type="scientific">Sorghum bicolor</name>
    <name type="common">Sorghum</name>
    <name type="synonym">Sorghum vulgare</name>
    <dbReference type="NCBI Taxonomy" id="4558"/>
    <lineage>
        <taxon>Eukaryota</taxon>
        <taxon>Viridiplantae</taxon>
        <taxon>Streptophyta</taxon>
        <taxon>Embryophyta</taxon>
        <taxon>Tracheophyta</taxon>
        <taxon>Spermatophyta</taxon>
        <taxon>Magnoliopsida</taxon>
        <taxon>Liliopsida</taxon>
        <taxon>Poales</taxon>
        <taxon>Poaceae</taxon>
        <taxon>PACMAD clade</taxon>
        <taxon>Panicoideae</taxon>
        <taxon>Andropogonodae</taxon>
        <taxon>Andropogoneae</taxon>
        <taxon>Sorghinae</taxon>
        <taxon>Sorghum</taxon>
    </lineage>
</organism>
<protein>
    <submittedName>
        <fullName evidence="1">Uncharacterized protein</fullName>
    </submittedName>
</protein>
<gene>
    <name evidence="1" type="ORF">BDA96_04G211700</name>
</gene>
<name>A0A921R4Y5_SORBI</name>